<dbReference type="InterPro" id="IPR038654">
    <property type="entry name" value="PINIT_sf"/>
</dbReference>
<feature type="compositionally biased region" description="Gly residues" evidence="9">
    <location>
        <begin position="566"/>
        <end position="575"/>
    </location>
</feature>
<feature type="compositionally biased region" description="Polar residues" evidence="9">
    <location>
        <begin position="672"/>
        <end position="690"/>
    </location>
</feature>
<dbReference type="Pfam" id="PF02891">
    <property type="entry name" value="zf-MIZ"/>
    <property type="match status" value="1"/>
</dbReference>
<gene>
    <name evidence="12" type="primary">PIAS1</name>
    <name evidence="12" type="ORF">TR123421</name>
</gene>
<dbReference type="InterPro" id="IPR023321">
    <property type="entry name" value="PINIT"/>
</dbReference>
<dbReference type="GO" id="GO:0000785">
    <property type="term" value="C:chromatin"/>
    <property type="evidence" value="ECO:0007669"/>
    <property type="project" value="TreeGrafter"/>
</dbReference>
<keyword evidence="12" id="KW-0436">Ligase</keyword>
<evidence type="ECO:0000259" key="10">
    <source>
        <dbReference type="PROSITE" id="PS51044"/>
    </source>
</evidence>
<evidence type="ECO:0000256" key="4">
    <source>
        <dbReference type="ARBA" id="ARBA00022723"/>
    </source>
</evidence>
<dbReference type="PANTHER" id="PTHR10782">
    <property type="entry name" value="ZINC FINGER MIZ DOMAIN-CONTAINING PROTEIN"/>
    <property type="match status" value="1"/>
</dbReference>
<evidence type="ECO:0000256" key="3">
    <source>
        <dbReference type="ARBA" id="ARBA00022679"/>
    </source>
</evidence>
<dbReference type="AlphaFoldDB" id="A0A0X3PX66"/>
<keyword evidence="6" id="KW-0833">Ubl conjugation pathway</keyword>
<feature type="compositionally biased region" description="Basic and acidic residues" evidence="9">
    <location>
        <begin position="642"/>
        <end position="656"/>
    </location>
</feature>
<feature type="non-terminal residue" evidence="12">
    <location>
        <position position="1108"/>
    </location>
</feature>
<evidence type="ECO:0000256" key="7">
    <source>
        <dbReference type="ARBA" id="ARBA00022833"/>
    </source>
</evidence>
<proteinExistence type="inferred from homology"/>
<evidence type="ECO:0000313" key="12">
    <source>
        <dbReference type="EMBL" id="JAP56441.1"/>
    </source>
</evidence>
<feature type="region of interest" description="Disordered" evidence="9">
    <location>
        <begin position="504"/>
        <end position="690"/>
    </location>
</feature>
<reference evidence="12" key="1">
    <citation type="submission" date="2016-01" db="EMBL/GenBank/DDBJ databases">
        <title>Reference transcriptome for the parasite Schistocephalus solidus: insights into the molecular evolution of parasitism.</title>
        <authorList>
            <person name="Hebert F.O."/>
            <person name="Grambauer S."/>
            <person name="Barber I."/>
            <person name="Landry C.R."/>
            <person name="Aubin-Horth N."/>
        </authorList>
    </citation>
    <scope>NUCLEOTIDE SEQUENCE</scope>
</reference>
<dbReference type="InterPro" id="IPR013083">
    <property type="entry name" value="Znf_RING/FYVE/PHD"/>
</dbReference>
<dbReference type="GO" id="GO:0061665">
    <property type="term" value="F:SUMO ligase activity"/>
    <property type="evidence" value="ECO:0007669"/>
    <property type="project" value="TreeGrafter"/>
</dbReference>
<dbReference type="PROSITE" id="PS51466">
    <property type="entry name" value="PINIT"/>
    <property type="match status" value="1"/>
</dbReference>
<feature type="domain" description="PINIT" evidence="11">
    <location>
        <begin position="171"/>
        <end position="368"/>
    </location>
</feature>
<evidence type="ECO:0000256" key="6">
    <source>
        <dbReference type="ARBA" id="ARBA00022786"/>
    </source>
</evidence>
<dbReference type="EMBL" id="GEEE01006784">
    <property type="protein sequence ID" value="JAP56441.1"/>
    <property type="molecule type" value="Transcribed_RNA"/>
</dbReference>
<keyword evidence="3" id="KW-0808">Transferase</keyword>
<feature type="non-terminal residue" evidence="12">
    <location>
        <position position="1"/>
    </location>
</feature>
<organism evidence="12">
    <name type="scientific">Schistocephalus solidus</name>
    <name type="common">Tapeworm</name>
    <dbReference type="NCBI Taxonomy" id="70667"/>
    <lineage>
        <taxon>Eukaryota</taxon>
        <taxon>Metazoa</taxon>
        <taxon>Spiralia</taxon>
        <taxon>Lophotrochozoa</taxon>
        <taxon>Platyhelminthes</taxon>
        <taxon>Cestoda</taxon>
        <taxon>Eucestoda</taxon>
        <taxon>Diphyllobothriidea</taxon>
        <taxon>Diphyllobothriidae</taxon>
        <taxon>Schistocephalus</taxon>
    </lineage>
</organism>
<evidence type="ECO:0000256" key="9">
    <source>
        <dbReference type="SAM" id="MobiDB-lite"/>
    </source>
</evidence>
<feature type="compositionally biased region" description="Polar residues" evidence="9">
    <location>
        <begin position="938"/>
        <end position="949"/>
    </location>
</feature>
<keyword evidence="5 8" id="KW-0863">Zinc-finger</keyword>
<feature type="region of interest" description="Disordered" evidence="9">
    <location>
        <begin position="726"/>
        <end position="774"/>
    </location>
</feature>
<protein>
    <submittedName>
        <fullName evidence="12">E3 SUMO-protein ligase PIAS1</fullName>
    </submittedName>
</protein>
<dbReference type="GO" id="GO:0008270">
    <property type="term" value="F:zinc ion binding"/>
    <property type="evidence" value="ECO:0007669"/>
    <property type="project" value="UniProtKB-KW"/>
</dbReference>
<dbReference type="Pfam" id="PF14324">
    <property type="entry name" value="PINIT"/>
    <property type="match status" value="1"/>
</dbReference>
<dbReference type="PANTHER" id="PTHR10782:SF94">
    <property type="entry name" value="SUPPRESSOR OF VARIEGATION 2-10, ISOFORM I"/>
    <property type="match status" value="1"/>
</dbReference>
<feature type="compositionally biased region" description="Low complexity" evidence="9">
    <location>
        <begin position="858"/>
        <end position="873"/>
    </location>
</feature>
<feature type="compositionally biased region" description="Low complexity" evidence="9">
    <location>
        <begin position="604"/>
        <end position="631"/>
    </location>
</feature>
<keyword evidence="4" id="KW-0479">Metal-binding</keyword>
<evidence type="ECO:0000256" key="2">
    <source>
        <dbReference type="ARBA" id="ARBA00005383"/>
    </source>
</evidence>
<dbReference type="PROSITE" id="PS51044">
    <property type="entry name" value="ZF_SP_RING"/>
    <property type="match status" value="1"/>
</dbReference>
<dbReference type="GO" id="GO:0003712">
    <property type="term" value="F:transcription coregulator activity"/>
    <property type="evidence" value="ECO:0007669"/>
    <property type="project" value="TreeGrafter"/>
</dbReference>
<comment type="similarity">
    <text evidence="2">Belongs to the PIAS family.</text>
</comment>
<feature type="region of interest" description="Disordered" evidence="9">
    <location>
        <begin position="98"/>
        <end position="169"/>
    </location>
</feature>
<feature type="region of interest" description="Disordered" evidence="9">
    <location>
        <begin position="855"/>
        <end position="888"/>
    </location>
</feature>
<accession>A0A0X3PX66</accession>
<dbReference type="InterPro" id="IPR004181">
    <property type="entry name" value="Znf_MIZ"/>
</dbReference>
<dbReference type="UniPathway" id="UPA00886"/>
<feature type="compositionally biased region" description="Polar residues" evidence="9">
    <location>
        <begin position="751"/>
        <end position="761"/>
    </location>
</feature>
<feature type="compositionally biased region" description="Polar residues" evidence="9">
    <location>
        <begin position="128"/>
        <end position="149"/>
    </location>
</feature>
<comment type="pathway">
    <text evidence="1">Protein modification; protein sumoylation.</text>
</comment>
<feature type="compositionally biased region" description="Polar residues" evidence="9">
    <location>
        <begin position="511"/>
        <end position="528"/>
    </location>
</feature>
<dbReference type="GO" id="GO:0016874">
    <property type="term" value="F:ligase activity"/>
    <property type="evidence" value="ECO:0007669"/>
    <property type="project" value="UniProtKB-KW"/>
</dbReference>
<dbReference type="GO" id="GO:0016925">
    <property type="term" value="P:protein sumoylation"/>
    <property type="evidence" value="ECO:0007669"/>
    <property type="project" value="UniProtKB-UniPathway"/>
</dbReference>
<dbReference type="GO" id="GO:0006357">
    <property type="term" value="P:regulation of transcription by RNA polymerase II"/>
    <property type="evidence" value="ECO:0007669"/>
    <property type="project" value="TreeGrafter"/>
</dbReference>
<evidence type="ECO:0000256" key="8">
    <source>
        <dbReference type="PROSITE-ProRule" id="PRU00452"/>
    </source>
</evidence>
<evidence type="ECO:0000259" key="11">
    <source>
        <dbReference type="PROSITE" id="PS51466"/>
    </source>
</evidence>
<dbReference type="Gene3D" id="3.30.40.10">
    <property type="entry name" value="Zinc/RING finger domain, C3HC4 (zinc finger)"/>
    <property type="match status" value="1"/>
</dbReference>
<feature type="domain" description="SP-RING-type" evidence="10">
    <location>
        <begin position="407"/>
        <end position="494"/>
    </location>
</feature>
<dbReference type="CDD" id="cd16650">
    <property type="entry name" value="SP-RING_PIAS-like"/>
    <property type="match status" value="1"/>
</dbReference>
<feature type="compositionally biased region" description="Polar residues" evidence="9">
    <location>
        <begin position="973"/>
        <end position="987"/>
    </location>
</feature>
<sequence>RNEFGQRLNDCLPVCLMCSRSRIKEFIRTCKRKTLENFLKIAELPTGGLKNDLLQRLINYVELGPSPEFLSAVSQEMQTALSRLSSVSLTAREAANDYTDGRAPHMQSPGEPRPSQVSFGSGELPLPYSSTSQYASASKNNSNRQTQKTAPERKNSNCPSPPTVRPNIDSITLATSGGIFRIPTCPPGLSFTSSPFFKVIEVIRPPTILSPSELNFIPGKRPYERALNLRISIDQAEAITYHSQRLDDKRLDFGVQVIMRFAKLDPADLVNLRIGEPKQQQQQLSLSPQPDNFPIHLMLHVNGRPAQLPPLLPTTRPGLDGRRNARPVNITPLLRVSPAVSNTVKLVWTHDYATYSYFFYAVYLARKRSTRELCEALRRHSFQTASVTKQKIIEKLASTAASTNTMEDADLVIENTLPVQLLCPLSKCRIDLPVRGHNCQHIQCYDANTYLLINERKPAWKCPVCDVPAPFHELLVDGLMLEILADTMTENLEEIVFKEDSSWSPVGKFGSPSNSHPAAATASWTEKSPSFPKQALPLSTCPPELPTSSPRFFQPSDDTPVSKAAGSGGGAGGTTSGRLTCVSTSVASAAPSGLESRKRSLPAPSGGTTSSLPRSSPTSSASSQAPESEPGLTIDLTESDEESKVSGKRRPSDKLFPEAIRPRSVGKPPTEPTTGSQRPSSLNSSYPAASTSAFSNMSTFAAGTSSSSSLCSTTSLFCMATTPTTSTCVQSGQKSSDRTDAQPYPYRHQHSYSPSRQLNQQQHHHCESACRGSPNHRGISTTAAAVAVPAVIPSGASAPFASAMLACATEQFYSAMLTNSAAAARSSSQGGGALPAVSTAMATNGSALHSVPSTAALRSRGQQPSVPQSPSRQLGSFNSPVDYPSHLPRSLSLNEAHASPQSAQKQRTLHDPAFKWGVPSPPSAQGTLTFPPAHLRPNSCSPQDANQALQEAFRRQHLSSPGRSSLLPHTAHYSPTNSSEPAHTSTPGPFMDATACVNRLRPTLRSQVTAASVAAAAAAAATLSSMQSAYHLPHNQANSSLSPSVAPLSSMSCLMDAQHSAALLASSSPTVARAAQAWLAKSMFGMAAAAAAAAAASSSDGLYPSHFG</sequence>
<dbReference type="Gene3D" id="2.60.120.780">
    <property type="entry name" value="PINIT domain"/>
    <property type="match status" value="1"/>
</dbReference>
<feature type="compositionally biased region" description="Polar residues" evidence="9">
    <location>
        <begin position="546"/>
        <end position="559"/>
    </location>
</feature>
<feature type="region of interest" description="Disordered" evidence="9">
    <location>
        <begin position="912"/>
        <end position="990"/>
    </location>
</feature>
<name>A0A0X3PX66_SCHSO</name>
<evidence type="ECO:0000256" key="5">
    <source>
        <dbReference type="ARBA" id="ARBA00022771"/>
    </source>
</evidence>
<keyword evidence="7" id="KW-0862">Zinc</keyword>
<evidence type="ECO:0000256" key="1">
    <source>
        <dbReference type="ARBA" id="ARBA00004718"/>
    </source>
</evidence>